<evidence type="ECO:0000313" key="7">
    <source>
        <dbReference type="Proteomes" id="UP000218172"/>
    </source>
</evidence>
<organism evidence="6 7">
    <name type="scientific">SAR86 cluster bacterium</name>
    <dbReference type="NCBI Taxonomy" id="2030880"/>
    <lineage>
        <taxon>Bacteria</taxon>
        <taxon>Pseudomonadati</taxon>
        <taxon>Pseudomonadota</taxon>
        <taxon>Gammaproteobacteria</taxon>
        <taxon>SAR86 cluster</taxon>
    </lineage>
</organism>
<dbReference type="GO" id="GO:0019646">
    <property type="term" value="P:aerobic electron transport chain"/>
    <property type="evidence" value="ECO:0007669"/>
    <property type="project" value="TreeGrafter"/>
</dbReference>
<evidence type="ECO:0000256" key="3">
    <source>
        <dbReference type="ARBA" id="ARBA00022827"/>
    </source>
</evidence>
<keyword evidence="4" id="KW-0560">Oxidoreductase</keyword>
<dbReference type="InterPro" id="IPR023753">
    <property type="entry name" value="FAD/NAD-binding_dom"/>
</dbReference>
<dbReference type="Gene3D" id="3.50.50.100">
    <property type="match status" value="1"/>
</dbReference>
<dbReference type="PANTHER" id="PTHR42913:SF9">
    <property type="entry name" value="SLR1591 PROTEIN"/>
    <property type="match status" value="1"/>
</dbReference>
<comment type="caution">
    <text evidence="6">The sequence shown here is derived from an EMBL/GenBank/DDBJ whole genome shotgun (WGS) entry which is preliminary data.</text>
</comment>
<dbReference type="Pfam" id="PF07992">
    <property type="entry name" value="Pyr_redox_2"/>
    <property type="match status" value="1"/>
</dbReference>
<protein>
    <recommendedName>
        <fullName evidence="5">FAD/NAD(P)-binding domain-containing protein</fullName>
    </recommendedName>
</protein>
<accession>A0A2A4MH02</accession>
<dbReference type="NCBIfam" id="TIGR03169">
    <property type="entry name" value="Nterm_to_SelD"/>
    <property type="match status" value="1"/>
</dbReference>
<dbReference type="EMBL" id="NVQR01000139">
    <property type="protein sequence ID" value="PCH59017.1"/>
    <property type="molecule type" value="Genomic_DNA"/>
</dbReference>
<comment type="cofactor">
    <cofactor evidence="1">
        <name>FAD</name>
        <dbReference type="ChEBI" id="CHEBI:57692"/>
    </cofactor>
</comment>
<keyword evidence="3" id="KW-0274">FAD</keyword>
<feature type="non-terminal residue" evidence="6">
    <location>
        <position position="365"/>
    </location>
</feature>
<proteinExistence type="predicted"/>
<dbReference type="SUPFAM" id="SSF51905">
    <property type="entry name" value="FAD/NAD(P)-binding domain"/>
    <property type="match status" value="2"/>
</dbReference>
<evidence type="ECO:0000259" key="5">
    <source>
        <dbReference type="Pfam" id="PF07992"/>
    </source>
</evidence>
<dbReference type="InterPro" id="IPR017584">
    <property type="entry name" value="Pyridine_nucleo_diS_OxRdtase_N"/>
</dbReference>
<evidence type="ECO:0000313" key="6">
    <source>
        <dbReference type="EMBL" id="PCH59017.1"/>
    </source>
</evidence>
<dbReference type="AlphaFoldDB" id="A0A2A4MH02"/>
<sequence length="365" mass="39752">MDNPSNTPIVKHLVLLGGGHSHLAVLKHLAMHRVAGLAITLISRDIHTPYSGMLPAYIDGVYSDDEMHIDLRPLAQYAGARLIREEITELDLINKRVICKHRPAIDFDFISLNIGSKPDAMMIPGASQHAIGIKPIDEFLQRLDEAIENAKQSLVKNKPFTLAIVGGGPATVELALSAHNRLHQQLAISKGQDSPIKIKIISGDAVLLKSHNLRVREQVQQELSHANIIVHLSHQVSEFQAQTIICDNGENIQADLIVLATGASLPAWPSQCGLQCGEDGFIAVNQYLQSTSHAFVFAAGDAASIVAQPRPKSGVFAVRQGLPLAQNLIRFATGKKLKAFKPQKHALALIYLGNRRAIASRKNLF</sequence>
<dbReference type="GO" id="GO:0003955">
    <property type="term" value="F:NAD(P)H dehydrogenase (quinone) activity"/>
    <property type="evidence" value="ECO:0007669"/>
    <property type="project" value="TreeGrafter"/>
</dbReference>
<dbReference type="Proteomes" id="UP000218172">
    <property type="component" value="Unassembled WGS sequence"/>
</dbReference>
<evidence type="ECO:0000256" key="2">
    <source>
        <dbReference type="ARBA" id="ARBA00022630"/>
    </source>
</evidence>
<keyword evidence="2" id="KW-0285">Flavoprotein</keyword>
<evidence type="ECO:0000256" key="1">
    <source>
        <dbReference type="ARBA" id="ARBA00001974"/>
    </source>
</evidence>
<evidence type="ECO:0000256" key="4">
    <source>
        <dbReference type="ARBA" id="ARBA00023002"/>
    </source>
</evidence>
<dbReference type="PANTHER" id="PTHR42913">
    <property type="entry name" value="APOPTOSIS-INDUCING FACTOR 1"/>
    <property type="match status" value="1"/>
</dbReference>
<dbReference type="InterPro" id="IPR051169">
    <property type="entry name" value="NADH-Q_oxidoreductase"/>
</dbReference>
<name>A0A2A4MH02_9GAMM</name>
<feature type="domain" description="FAD/NAD(P)-binding" evidence="5">
    <location>
        <begin position="12"/>
        <end position="321"/>
    </location>
</feature>
<gene>
    <name evidence="6" type="ORF">COC19_07830</name>
</gene>
<reference evidence="7" key="1">
    <citation type="submission" date="2017-08" db="EMBL/GenBank/DDBJ databases">
        <title>A dynamic microbial community with high functional redundancy inhabits the cold, oxic subseafloor aquifer.</title>
        <authorList>
            <person name="Tully B.J."/>
            <person name="Wheat C.G."/>
            <person name="Glazer B.T."/>
            <person name="Huber J.A."/>
        </authorList>
    </citation>
    <scope>NUCLEOTIDE SEQUENCE [LARGE SCALE GENOMIC DNA]</scope>
</reference>
<dbReference type="InterPro" id="IPR036188">
    <property type="entry name" value="FAD/NAD-bd_sf"/>
</dbReference>